<dbReference type="InterPro" id="IPR000192">
    <property type="entry name" value="Aminotrans_V_dom"/>
</dbReference>
<gene>
    <name evidence="4" type="ORF">GCM10009544_09520</name>
</gene>
<reference evidence="5" key="1">
    <citation type="journal article" date="2019" name="Int. J. Syst. Evol. Microbiol.">
        <title>The Global Catalogue of Microorganisms (GCM) 10K type strain sequencing project: providing services to taxonomists for standard genome sequencing and annotation.</title>
        <authorList>
            <consortium name="The Broad Institute Genomics Platform"/>
            <consortium name="The Broad Institute Genome Sequencing Center for Infectious Disease"/>
            <person name="Wu L."/>
            <person name="Ma J."/>
        </authorList>
    </citation>
    <scope>NUCLEOTIDE SEQUENCE [LARGE SCALE GENOMIC DNA]</scope>
    <source>
        <strain evidence="5">JCM 10649</strain>
    </source>
</reference>
<name>A0ABP3JCH0_9ACTN</name>
<dbReference type="Gene3D" id="3.40.640.10">
    <property type="entry name" value="Type I PLP-dependent aspartate aminotransferase-like (Major domain)"/>
    <property type="match status" value="1"/>
</dbReference>
<evidence type="ECO:0000256" key="1">
    <source>
        <dbReference type="ARBA" id="ARBA00022898"/>
    </source>
</evidence>
<dbReference type="InterPro" id="IPR006311">
    <property type="entry name" value="TAT_signal"/>
</dbReference>
<dbReference type="SUPFAM" id="SSF53383">
    <property type="entry name" value="PLP-dependent transferases"/>
    <property type="match status" value="1"/>
</dbReference>
<evidence type="ECO:0000256" key="2">
    <source>
        <dbReference type="SAM" id="SignalP"/>
    </source>
</evidence>
<evidence type="ECO:0000259" key="3">
    <source>
        <dbReference type="Pfam" id="PF00266"/>
    </source>
</evidence>
<proteinExistence type="predicted"/>
<dbReference type="RefSeq" id="WP_344085999.1">
    <property type="nucleotide sequence ID" value="NZ_BAAAHB010000005.1"/>
</dbReference>
<keyword evidence="5" id="KW-1185">Reference proteome</keyword>
<dbReference type="GO" id="GO:0008483">
    <property type="term" value="F:transaminase activity"/>
    <property type="evidence" value="ECO:0007669"/>
    <property type="project" value="UniProtKB-KW"/>
</dbReference>
<feature type="domain" description="Aminotransferase class V" evidence="3">
    <location>
        <begin position="97"/>
        <end position="384"/>
    </location>
</feature>
<dbReference type="Proteomes" id="UP001499895">
    <property type="component" value="Unassembled WGS sequence"/>
</dbReference>
<dbReference type="InterPro" id="IPR015421">
    <property type="entry name" value="PyrdxlP-dep_Trfase_major"/>
</dbReference>
<evidence type="ECO:0000313" key="4">
    <source>
        <dbReference type="EMBL" id="GAA0448811.1"/>
    </source>
</evidence>
<protein>
    <submittedName>
        <fullName evidence="4">Aminotransferase class V-fold PLP-dependent enzyme</fullName>
    </submittedName>
</protein>
<dbReference type="PROSITE" id="PS51318">
    <property type="entry name" value="TAT"/>
    <property type="match status" value="1"/>
</dbReference>
<dbReference type="PANTHER" id="PTHR43092">
    <property type="entry name" value="L-CYSTEINE DESULFHYDRASE"/>
    <property type="match status" value="1"/>
</dbReference>
<feature type="signal peptide" evidence="2">
    <location>
        <begin position="1"/>
        <end position="22"/>
    </location>
</feature>
<keyword evidence="2" id="KW-0732">Signal</keyword>
<accession>A0ABP3JCH0</accession>
<keyword evidence="4" id="KW-0032">Aminotransferase</keyword>
<dbReference type="InterPro" id="IPR015424">
    <property type="entry name" value="PyrdxlP-dep_Trfase"/>
</dbReference>
<dbReference type="EMBL" id="BAAAHB010000005">
    <property type="protein sequence ID" value="GAA0448811.1"/>
    <property type="molecule type" value="Genomic_DNA"/>
</dbReference>
<dbReference type="Pfam" id="PF00266">
    <property type="entry name" value="Aminotran_5"/>
    <property type="match status" value="1"/>
</dbReference>
<dbReference type="InterPro" id="IPR015422">
    <property type="entry name" value="PyrdxlP-dep_Trfase_small"/>
</dbReference>
<keyword evidence="1" id="KW-0663">Pyridoxal phosphate</keyword>
<sequence length="436" mass="48110">MVLPRRHLLASFGAAAASPVAAHGRAAAVPPFVLPAGARPEHVARDEGFWRAVARQYRVSREFVNLENGYYGIMPEPVRRANARNVERLNSLNSYLLRTTYKAEAEEVRAQVAAVAGVPAEEIALTRCGTEALQNLIGGYNRLRPGDAVMHADLDYYSMQYAMNWLRERRGASLVRIAIPEPATRQAVLDTYATALREHPRVKLLLLSHMNNRTGLVTPVRDIVAAARNRGVDVIVDAAHSWGQLDFALPDLGADFVGLSLHKWMGAPLGTGFLHIRGDRLADIDAAFADETYPAGDIRSRVHSGTMDVAPVLSVPTALDFHRALGGGPVKEARLRYLRDRWVRRARDVPGLEVLTPDDPAMYGAITSFRVTGRTSEADNTAIARYLFDQYKIFTVRRGGPVRGDCVRVTPALFTGPDDIDRFSVALRDVARRFRA</sequence>
<dbReference type="Gene3D" id="3.90.1150.10">
    <property type="entry name" value="Aspartate Aminotransferase, domain 1"/>
    <property type="match status" value="1"/>
</dbReference>
<evidence type="ECO:0000313" key="5">
    <source>
        <dbReference type="Proteomes" id="UP001499895"/>
    </source>
</evidence>
<feature type="chain" id="PRO_5047397105" evidence="2">
    <location>
        <begin position="23"/>
        <end position="436"/>
    </location>
</feature>
<organism evidence="4 5">
    <name type="scientific">Streptomyces stramineus</name>
    <dbReference type="NCBI Taxonomy" id="173861"/>
    <lineage>
        <taxon>Bacteria</taxon>
        <taxon>Bacillati</taxon>
        <taxon>Actinomycetota</taxon>
        <taxon>Actinomycetes</taxon>
        <taxon>Kitasatosporales</taxon>
        <taxon>Streptomycetaceae</taxon>
        <taxon>Streptomyces</taxon>
    </lineage>
</organism>
<dbReference type="PANTHER" id="PTHR43092:SF6">
    <property type="entry name" value="BLR1280 PROTEIN"/>
    <property type="match status" value="1"/>
</dbReference>
<comment type="caution">
    <text evidence="4">The sequence shown here is derived from an EMBL/GenBank/DDBJ whole genome shotgun (WGS) entry which is preliminary data.</text>
</comment>
<keyword evidence="4" id="KW-0808">Transferase</keyword>